<evidence type="ECO:0000313" key="1">
    <source>
        <dbReference type="EMBL" id="MED6197595.1"/>
    </source>
</evidence>
<gene>
    <name evidence="1" type="ORF">PIB30_057951</name>
</gene>
<proteinExistence type="predicted"/>
<comment type="caution">
    <text evidence="1">The sequence shown here is derived from an EMBL/GenBank/DDBJ whole genome shotgun (WGS) entry which is preliminary data.</text>
</comment>
<name>A0ABU6XHT0_9FABA</name>
<sequence>MAGSATNGAGRNLSIFQCKKEDDAIGRRIILVINQLEREGGGEACDVAGVAAPNADGCGIQNTANAVDFIEFGEFGMPLERTRGSPCNSNAGLP</sequence>
<accession>A0ABU6XHT0</accession>
<reference evidence="1 2" key="1">
    <citation type="journal article" date="2023" name="Plants (Basel)">
        <title>Bridging the Gap: Combining Genomics and Transcriptomics Approaches to Understand Stylosanthes scabra, an Orphan Legume from the Brazilian Caatinga.</title>
        <authorList>
            <person name="Ferreira-Neto J.R.C."/>
            <person name="da Silva M.D."/>
            <person name="Binneck E."/>
            <person name="de Melo N.F."/>
            <person name="da Silva R.H."/>
            <person name="de Melo A.L.T.M."/>
            <person name="Pandolfi V."/>
            <person name="Bustamante F.O."/>
            <person name="Brasileiro-Vidal A.C."/>
            <person name="Benko-Iseppon A.M."/>
        </authorList>
    </citation>
    <scope>NUCLEOTIDE SEQUENCE [LARGE SCALE GENOMIC DNA]</scope>
    <source>
        <tissue evidence="1">Leaves</tissue>
    </source>
</reference>
<evidence type="ECO:0000313" key="2">
    <source>
        <dbReference type="Proteomes" id="UP001341840"/>
    </source>
</evidence>
<dbReference type="Proteomes" id="UP001341840">
    <property type="component" value="Unassembled WGS sequence"/>
</dbReference>
<organism evidence="1 2">
    <name type="scientific">Stylosanthes scabra</name>
    <dbReference type="NCBI Taxonomy" id="79078"/>
    <lineage>
        <taxon>Eukaryota</taxon>
        <taxon>Viridiplantae</taxon>
        <taxon>Streptophyta</taxon>
        <taxon>Embryophyta</taxon>
        <taxon>Tracheophyta</taxon>
        <taxon>Spermatophyta</taxon>
        <taxon>Magnoliopsida</taxon>
        <taxon>eudicotyledons</taxon>
        <taxon>Gunneridae</taxon>
        <taxon>Pentapetalae</taxon>
        <taxon>rosids</taxon>
        <taxon>fabids</taxon>
        <taxon>Fabales</taxon>
        <taxon>Fabaceae</taxon>
        <taxon>Papilionoideae</taxon>
        <taxon>50 kb inversion clade</taxon>
        <taxon>dalbergioids sensu lato</taxon>
        <taxon>Dalbergieae</taxon>
        <taxon>Pterocarpus clade</taxon>
        <taxon>Stylosanthes</taxon>
    </lineage>
</organism>
<keyword evidence="2" id="KW-1185">Reference proteome</keyword>
<dbReference type="EMBL" id="JASCZI010211929">
    <property type="protein sequence ID" value="MED6197595.1"/>
    <property type="molecule type" value="Genomic_DNA"/>
</dbReference>
<protein>
    <submittedName>
        <fullName evidence="1">Uncharacterized protein</fullName>
    </submittedName>
</protein>